<sequence>MDKNINKLRWDPSVFVRGKNTVNFWKEHFSSRDRKPLFILGKGFDVRMNIALKCLLEASPETEMECWLIEFEEGLGSNSHKYQPYVDENLKELYEIIDPSKVSSKKIALWNSKSKTKKKRIGDRQAAHILSSIDQIKDFTDIIIDISALPRGVYFSLVGKFLTFIDTYLEEKVPNLFVVVSENASIDVKIKEKGIDEDVGYLHGFGGTLELSSLSDEPVIWFPILGEDKNEHLERAHSHINPNEICPVLPFPSKNPRRSDALIKDYHQLLFDKLSIEPQNLMYVPEQNPFEAYGRLIKAIINYNKSLRSLGGCKAVISTFSSKLLSIGTLLTAYELIGCIGVGVLNVDSQGYEIEDFEELKMLKESSELFVIWLTGDPYDES</sequence>
<accession>A0ABV6HJ60</accession>
<evidence type="ECO:0000313" key="1">
    <source>
        <dbReference type="EMBL" id="MFC0318746.1"/>
    </source>
</evidence>
<evidence type="ECO:0000313" key="2">
    <source>
        <dbReference type="Proteomes" id="UP001589774"/>
    </source>
</evidence>
<name>A0ABV6HJ60_9SPHI</name>
<proteinExistence type="predicted"/>
<protein>
    <submittedName>
        <fullName evidence="1">Uncharacterized protein</fullName>
    </submittedName>
</protein>
<comment type="caution">
    <text evidence="1">The sequence shown here is derived from an EMBL/GenBank/DDBJ whole genome shotgun (WGS) entry which is preliminary data.</text>
</comment>
<organism evidence="1 2">
    <name type="scientific">Olivibacter oleidegradans</name>
    <dbReference type="NCBI Taxonomy" id="760123"/>
    <lineage>
        <taxon>Bacteria</taxon>
        <taxon>Pseudomonadati</taxon>
        <taxon>Bacteroidota</taxon>
        <taxon>Sphingobacteriia</taxon>
        <taxon>Sphingobacteriales</taxon>
        <taxon>Sphingobacteriaceae</taxon>
        <taxon>Olivibacter</taxon>
    </lineage>
</organism>
<dbReference type="EMBL" id="JBHLWO010000002">
    <property type="protein sequence ID" value="MFC0318746.1"/>
    <property type="molecule type" value="Genomic_DNA"/>
</dbReference>
<gene>
    <name evidence="1" type="ORF">ACFFI0_10515</name>
</gene>
<keyword evidence="2" id="KW-1185">Reference proteome</keyword>
<dbReference type="Proteomes" id="UP001589774">
    <property type="component" value="Unassembled WGS sequence"/>
</dbReference>
<dbReference type="RefSeq" id="WP_377477097.1">
    <property type="nucleotide sequence ID" value="NZ_JBHLWO010000002.1"/>
</dbReference>
<reference evidence="1 2" key="1">
    <citation type="submission" date="2024-09" db="EMBL/GenBank/DDBJ databases">
        <authorList>
            <person name="Sun Q."/>
            <person name="Mori K."/>
        </authorList>
    </citation>
    <scope>NUCLEOTIDE SEQUENCE [LARGE SCALE GENOMIC DNA]</scope>
    <source>
        <strain evidence="1 2">CCM 7765</strain>
    </source>
</reference>